<accession>A0AAV7P393</accession>
<organism evidence="2 3">
    <name type="scientific">Pleurodeles waltl</name>
    <name type="common">Iberian ribbed newt</name>
    <dbReference type="NCBI Taxonomy" id="8319"/>
    <lineage>
        <taxon>Eukaryota</taxon>
        <taxon>Metazoa</taxon>
        <taxon>Chordata</taxon>
        <taxon>Craniata</taxon>
        <taxon>Vertebrata</taxon>
        <taxon>Euteleostomi</taxon>
        <taxon>Amphibia</taxon>
        <taxon>Batrachia</taxon>
        <taxon>Caudata</taxon>
        <taxon>Salamandroidea</taxon>
        <taxon>Salamandridae</taxon>
        <taxon>Pleurodelinae</taxon>
        <taxon>Pleurodeles</taxon>
    </lineage>
</organism>
<feature type="region of interest" description="Disordered" evidence="1">
    <location>
        <begin position="1"/>
        <end position="38"/>
    </location>
</feature>
<gene>
    <name evidence="2" type="ORF">NDU88_000266</name>
</gene>
<name>A0AAV7P393_PLEWA</name>
<evidence type="ECO:0000313" key="3">
    <source>
        <dbReference type="Proteomes" id="UP001066276"/>
    </source>
</evidence>
<reference evidence="2" key="1">
    <citation type="journal article" date="2022" name="bioRxiv">
        <title>Sequencing and chromosome-scale assembly of the giantPleurodeles waltlgenome.</title>
        <authorList>
            <person name="Brown T."/>
            <person name="Elewa A."/>
            <person name="Iarovenko S."/>
            <person name="Subramanian E."/>
            <person name="Araus A.J."/>
            <person name="Petzold A."/>
            <person name="Susuki M."/>
            <person name="Suzuki K.-i.T."/>
            <person name="Hayashi T."/>
            <person name="Toyoda A."/>
            <person name="Oliveira C."/>
            <person name="Osipova E."/>
            <person name="Leigh N.D."/>
            <person name="Simon A."/>
            <person name="Yun M.H."/>
        </authorList>
    </citation>
    <scope>NUCLEOTIDE SEQUENCE</scope>
    <source>
        <strain evidence="2">20211129_DDA</strain>
        <tissue evidence="2">Liver</tissue>
    </source>
</reference>
<feature type="region of interest" description="Disordered" evidence="1">
    <location>
        <begin position="59"/>
        <end position="107"/>
    </location>
</feature>
<protein>
    <submittedName>
        <fullName evidence="2">Uncharacterized protein</fullName>
    </submittedName>
</protein>
<dbReference type="Proteomes" id="UP001066276">
    <property type="component" value="Chromosome 7"/>
</dbReference>
<evidence type="ECO:0000256" key="1">
    <source>
        <dbReference type="SAM" id="MobiDB-lite"/>
    </source>
</evidence>
<feature type="compositionally biased region" description="Polar residues" evidence="1">
    <location>
        <begin position="77"/>
        <end position="93"/>
    </location>
</feature>
<keyword evidence="3" id="KW-1185">Reference proteome</keyword>
<evidence type="ECO:0000313" key="2">
    <source>
        <dbReference type="EMBL" id="KAJ1121747.1"/>
    </source>
</evidence>
<comment type="caution">
    <text evidence="2">The sequence shown here is derived from an EMBL/GenBank/DDBJ whole genome shotgun (WGS) entry which is preliminary data.</text>
</comment>
<proteinExistence type="predicted"/>
<dbReference type="AlphaFoldDB" id="A0AAV7P393"/>
<sequence>MHQGAKHVVEEKPSILGKKKQTLNASRALRGTLSDDKEHSARSLWWARRVLNTPRAERKLNARAARPFRTAHGDKAATTTESPAKQLSGSAPSLGNKLPTEAEKALI</sequence>
<dbReference type="EMBL" id="JANPWB010000011">
    <property type="protein sequence ID" value="KAJ1121747.1"/>
    <property type="molecule type" value="Genomic_DNA"/>
</dbReference>